<reference evidence="2" key="1">
    <citation type="submission" date="2017-10" db="EMBL/GenBank/DDBJ databases">
        <title>Resolving the taxonomy of Roseburia spp., Eubacterium rectale and Agathobacter spp. through phylogenomic analysis.</title>
        <authorList>
            <person name="Sheridan P.O."/>
            <person name="Walker A.W."/>
            <person name="Duncan S.H."/>
            <person name="Scott K.P."/>
            <person name="Toole P.W.O."/>
            <person name="Luis P."/>
            <person name="Flint H.J."/>
        </authorList>
    </citation>
    <scope>NUCLEOTIDE SEQUENCE [LARGE SCALE GENOMIC DNA]</scope>
    <source>
        <strain evidence="2">JK10</strain>
    </source>
</reference>
<keyword evidence="3" id="KW-1185">Reference proteome</keyword>
<accession>A0A2G3EB53</accession>
<feature type="transmembrane region" description="Helical" evidence="1">
    <location>
        <begin position="278"/>
        <end position="300"/>
    </location>
</feature>
<feature type="transmembrane region" description="Helical" evidence="1">
    <location>
        <begin position="378"/>
        <end position="398"/>
    </location>
</feature>
<keyword evidence="1" id="KW-0472">Membrane</keyword>
<proteinExistence type="predicted"/>
<dbReference type="EMBL" id="PDYH01000020">
    <property type="protein sequence ID" value="PHU40353.1"/>
    <property type="molecule type" value="Genomic_DNA"/>
</dbReference>
<dbReference type="AlphaFoldDB" id="A0A2G3EB53"/>
<feature type="transmembrane region" description="Helical" evidence="1">
    <location>
        <begin position="347"/>
        <end position="371"/>
    </location>
</feature>
<evidence type="ECO:0008006" key="4">
    <source>
        <dbReference type="Google" id="ProtNLM"/>
    </source>
</evidence>
<feature type="transmembrane region" description="Helical" evidence="1">
    <location>
        <begin position="128"/>
        <end position="151"/>
    </location>
</feature>
<organism evidence="2 3">
    <name type="scientific">Pseudobutyrivibrio ruminis</name>
    <dbReference type="NCBI Taxonomy" id="46206"/>
    <lineage>
        <taxon>Bacteria</taxon>
        <taxon>Bacillati</taxon>
        <taxon>Bacillota</taxon>
        <taxon>Clostridia</taxon>
        <taxon>Lachnospirales</taxon>
        <taxon>Lachnospiraceae</taxon>
        <taxon>Pseudobutyrivibrio</taxon>
    </lineage>
</organism>
<comment type="caution">
    <text evidence="2">The sequence shown here is derived from an EMBL/GenBank/DDBJ whole genome shotgun (WGS) entry which is preliminary data.</text>
</comment>
<name>A0A2G3EB53_9FIRM</name>
<dbReference type="InterPro" id="IPR045691">
    <property type="entry name" value="DUF6056"/>
</dbReference>
<gene>
    <name evidence="2" type="ORF">CSX00_06175</name>
</gene>
<feature type="transmembrane region" description="Helical" evidence="1">
    <location>
        <begin position="186"/>
        <end position="217"/>
    </location>
</feature>
<evidence type="ECO:0000313" key="3">
    <source>
        <dbReference type="Proteomes" id="UP000224317"/>
    </source>
</evidence>
<protein>
    <recommendedName>
        <fullName evidence="4">Glycosyltransferase RgtA/B/C/D-like domain-containing protein</fullName>
    </recommendedName>
</protein>
<dbReference type="Pfam" id="PF19528">
    <property type="entry name" value="DUF6056"/>
    <property type="match status" value="1"/>
</dbReference>
<keyword evidence="1" id="KW-1133">Transmembrane helix</keyword>
<sequence length="483" mass="54952">MKIRCKRIIYIMSILALIYMIFNMVYAASYSVLVGDDFWHGVEIGKFHVPFGEYVIASFKFAKKIYLEWQGTYFSMFIQALLSPINNFGFRQLRIVMASNALIFFGALILFCIIMLRKIDKEYNYLKALIIAIIVFAICGYEVYSEIFFWFSGATSYSIPLSLLLLGASLFLLIDEKRNMIYATASGLLGIFSGGGSLTVSGIGAYFAVLVCIYMFMIKRKVNISNLIVTVLWISGAAFNAVAPGNFIRHADTDQTGVHPLEAFGDAFDMANIRWQFFFQNTNFVFLMLIVTLIGFYIAIKTDFNNKDEFRARCIVTILGLFTPVVTSFPLALGYSSDMIPNRCEFVIDFSIIISAVTISFMAGVLIAKYISSEQRNIIVIFMIMLMAMVFMLDGYGYQNIKINEIAEQLSDGEYKNHYFECKGFVLGLENYDKNADIRISRNMFPAEIDNTQNFYLSTDPEHWLNRSLAEYYGFNSIAISEE</sequence>
<feature type="transmembrane region" description="Helical" evidence="1">
    <location>
        <begin position="95"/>
        <end position="116"/>
    </location>
</feature>
<keyword evidence="1" id="KW-0812">Transmembrane</keyword>
<feature type="transmembrane region" description="Helical" evidence="1">
    <location>
        <begin position="312"/>
        <end position="335"/>
    </location>
</feature>
<feature type="transmembrane region" description="Helical" evidence="1">
    <location>
        <begin position="157"/>
        <end position="174"/>
    </location>
</feature>
<evidence type="ECO:0000256" key="1">
    <source>
        <dbReference type="SAM" id="Phobius"/>
    </source>
</evidence>
<evidence type="ECO:0000313" key="2">
    <source>
        <dbReference type="EMBL" id="PHU40353.1"/>
    </source>
</evidence>
<feature type="transmembrane region" description="Helical" evidence="1">
    <location>
        <begin position="7"/>
        <end position="28"/>
    </location>
</feature>
<dbReference type="RefSeq" id="WP_099413155.1">
    <property type="nucleotide sequence ID" value="NZ_PDYH01000020.1"/>
</dbReference>
<dbReference type="Proteomes" id="UP000224317">
    <property type="component" value="Unassembled WGS sequence"/>
</dbReference>